<dbReference type="PANTHER" id="PTHR38654">
    <property type="entry name" value="BUCKY BALL-RELATED"/>
    <property type="match status" value="1"/>
</dbReference>
<protein>
    <submittedName>
        <fullName evidence="3">Uncharacterized protein LOC115022691 isoform X1</fullName>
    </submittedName>
</protein>
<feature type="compositionally biased region" description="Polar residues" evidence="1">
    <location>
        <begin position="575"/>
        <end position="589"/>
    </location>
</feature>
<feature type="compositionally biased region" description="Polar residues" evidence="1">
    <location>
        <begin position="1"/>
        <end position="10"/>
    </location>
</feature>
<evidence type="ECO:0000313" key="2">
    <source>
        <dbReference type="Proteomes" id="UP000504630"/>
    </source>
</evidence>
<dbReference type="InParanoid" id="A0A6J2RJU4"/>
<feature type="region of interest" description="Disordered" evidence="1">
    <location>
        <begin position="530"/>
        <end position="626"/>
    </location>
</feature>
<dbReference type="RefSeq" id="XP_029309625.1">
    <property type="nucleotide sequence ID" value="XM_029453765.1"/>
</dbReference>
<reference evidence="3" key="1">
    <citation type="submission" date="2025-08" db="UniProtKB">
        <authorList>
            <consortium name="RefSeq"/>
        </authorList>
    </citation>
    <scope>IDENTIFICATION</scope>
</reference>
<feature type="region of interest" description="Disordered" evidence="1">
    <location>
        <begin position="756"/>
        <end position="776"/>
    </location>
</feature>
<dbReference type="OrthoDB" id="8963060at2759"/>
<feature type="compositionally biased region" description="Polar residues" evidence="1">
    <location>
        <begin position="23"/>
        <end position="35"/>
    </location>
</feature>
<evidence type="ECO:0000256" key="1">
    <source>
        <dbReference type="SAM" id="MobiDB-lite"/>
    </source>
</evidence>
<feature type="compositionally biased region" description="Basic and acidic residues" evidence="1">
    <location>
        <begin position="544"/>
        <end position="559"/>
    </location>
</feature>
<feature type="region of interest" description="Disordered" evidence="1">
    <location>
        <begin position="422"/>
        <end position="455"/>
    </location>
</feature>
<dbReference type="Proteomes" id="UP000504630">
    <property type="component" value="Chromosome 17"/>
</dbReference>
<dbReference type="AlphaFoldDB" id="A0A6J2RJU4"/>
<organism evidence="2 3">
    <name type="scientific">Cottoperca gobio</name>
    <name type="common">Frogmouth</name>
    <name type="synonym">Aphritis gobio</name>
    <dbReference type="NCBI Taxonomy" id="56716"/>
    <lineage>
        <taxon>Eukaryota</taxon>
        <taxon>Metazoa</taxon>
        <taxon>Chordata</taxon>
        <taxon>Craniata</taxon>
        <taxon>Vertebrata</taxon>
        <taxon>Euteleostomi</taxon>
        <taxon>Actinopterygii</taxon>
        <taxon>Neopterygii</taxon>
        <taxon>Teleostei</taxon>
        <taxon>Neoteleostei</taxon>
        <taxon>Acanthomorphata</taxon>
        <taxon>Eupercaria</taxon>
        <taxon>Perciformes</taxon>
        <taxon>Notothenioidei</taxon>
        <taxon>Bovichtidae</taxon>
        <taxon>Cottoperca</taxon>
    </lineage>
</organism>
<name>A0A6J2RJU4_COTGO</name>
<dbReference type="InterPro" id="IPR053309">
    <property type="entry name" value="Balbiani_Body_Formation"/>
</dbReference>
<dbReference type="PANTHER" id="PTHR38654:SF1">
    <property type="entry name" value="BUCKY BALL"/>
    <property type="match status" value="1"/>
</dbReference>
<dbReference type="GeneID" id="115022691"/>
<sequence length="804" mass="89046">MATAAVNRTLTAHPAPNGVNLHTHANNGGPTSEQQEPGLHCASQDPGLSSHPQHHFPARPFFYVHAPPPPPFFHYQWPMPFSYNPFAGFPGMGYGMVMPPFPPPPYMEAPAYILPHPHLQPVDYRRLLHPQVHVPSVPYQNPNPTHRSRPPHTGPVRETVNSEVQTEPTHRGVGGYGVESPLVGSDSGRGTASNSPSPSSSSSQKQGAAEVKNYTLPSSNAKCIQVKRTSTSSTVKHGFNVLHPKETKTVQSCIRATLETQSGLKDSVGQGNGHCNMWSVSSPDSMVPVCSSSQQEEEVVKERRTSVPDILMSWGGGTPQAKMLTMADELRQNDHQLPSYETQAEHKAVHQSATGSKDGPVVADCAYANDDAEDNLSFKDSATLFKILKLREAYKGRRAESRRDNEPVGLVGSVRPCLPCRDELPHSRDASHKLPDNEQENGNETNPYEDTTESIPYQINTSSQMRTINESVWSVESLAPFIPNEEWLLQHNMFEPDVIVEMTEEDENARLSLQNDDVIVKSSKERPTCRLIFSSPAEKQSPPKKPEMERDIDTSEMRSPKQGQSMTPSEKDHSASLTHLQSKIILSTPTEEDVDKNGSSEPEADRSPNQESLIVNEQQKRRPCSPEQEEALFLISAAGEKIYCAGQPILQNGVATELVDEACGNEEDSRQRNEQLCVPMADQKMAEVSPSKGHLVDCGVQCTELKEWKCPCEEMRCMGPSRRHPFKYPDMKKANNGHGEGLYMKGQIQKNQRKYWKNRGQGNAATEKQSSQQEGYAGYCGKPGKPQVCCFLQVEMEETHGTEH</sequence>
<gene>
    <name evidence="3" type="primary">LOC115022691</name>
</gene>
<dbReference type="KEGG" id="cgob:115022691"/>
<feature type="region of interest" description="Disordered" evidence="1">
    <location>
        <begin position="134"/>
        <end position="214"/>
    </location>
</feature>
<feature type="compositionally biased region" description="Polar residues" evidence="1">
    <location>
        <begin position="760"/>
        <end position="774"/>
    </location>
</feature>
<evidence type="ECO:0000313" key="3">
    <source>
        <dbReference type="RefSeq" id="XP_029309625.1"/>
    </source>
</evidence>
<feature type="region of interest" description="Disordered" evidence="1">
    <location>
        <begin position="1"/>
        <end position="52"/>
    </location>
</feature>
<accession>A0A6J2RJU4</accession>
<feature type="compositionally biased region" description="Basic and acidic residues" evidence="1">
    <location>
        <begin position="595"/>
        <end position="608"/>
    </location>
</feature>
<feature type="compositionally biased region" description="Polar residues" evidence="1">
    <location>
        <begin position="440"/>
        <end position="455"/>
    </location>
</feature>
<feature type="compositionally biased region" description="Low complexity" evidence="1">
    <location>
        <begin position="193"/>
        <end position="203"/>
    </location>
</feature>
<feature type="compositionally biased region" description="Basic and acidic residues" evidence="1">
    <location>
        <begin position="422"/>
        <end position="436"/>
    </location>
</feature>
<keyword evidence="2" id="KW-1185">Reference proteome</keyword>
<proteinExistence type="predicted"/>